<name>A0A0L8M5I2_STRVG</name>
<dbReference type="Pfam" id="PF14435">
    <property type="entry name" value="SUKH-4"/>
    <property type="match status" value="1"/>
</dbReference>
<comment type="caution">
    <text evidence="1">The sequence shown here is derived from an EMBL/GenBank/DDBJ whole genome shotgun (WGS) entry which is preliminary data.</text>
</comment>
<gene>
    <name evidence="1" type="ORF">ADK75_30720</name>
</gene>
<proteinExistence type="predicted"/>
<sequence length="109" mass="11952">MADGMFVNTNVCAFGASLMMMLDRALPLLASAPSLQQAVEVFRSLNTQLRQVDTTAFAERELWWPRVLDDIRHTLNFPFSAPFEYTDAAGAKQVETATTGPGAFTAHGK</sequence>
<dbReference type="EMBL" id="LGUV01000362">
    <property type="protein sequence ID" value="KOG45643.1"/>
    <property type="molecule type" value="Genomic_DNA"/>
</dbReference>
<evidence type="ECO:0000313" key="2">
    <source>
        <dbReference type="Proteomes" id="UP000037084"/>
    </source>
</evidence>
<accession>A0A0L8M5I2</accession>
<protein>
    <submittedName>
        <fullName evidence="1">Uncharacterized protein</fullName>
    </submittedName>
</protein>
<dbReference type="PATRIC" id="fig|1961.12.peg.6814"/>
<dbReference type="InterPro" id="IPR025851">
    <property type="entry name" value="SUKH-4"/>
</dbReference>
<reference evidence="2" key="1">
    <citation type="submission" date="2015-07" db="EMBL/GenBank/DDBJ databases">
        <authorList>
            <consortium name="Consortium for Microbial Forensics and Genomics (microFORGE)"/>
            <person name="Knight B.M."/>
            <person name="Roberts D.P."/>
            <person name="Lin D."/>
            <person name="Hari K."/>
            <person name="Fletcher J."/>
            <person name="Melcher U."/>
            <person name="Blagden T."/>
            <person name="Winegar R.A."/>
        </authorList>
    </citation>
    <scope>NUCLEOTIDE SEQUENCE [LARGE SCALE GENOMIC DNA]</scope>
    <source>
        <strain evidence="2">NRRL B-1447</strain>
    </source>
</reference>
<dbReference type="Proteomes" id="UP000037084">
    <property type="component" value="Unassembled WGS sequence"/>
</dbReference>
<organism evidence="1 2">
    <name type="scientific">Streptomyces virginiae</name>
    <name type="common">Streptomyces cinnamonensis</name>
    <dbReference type="NCBI Taxonomy" id="1961"/>
    <lineage>
        <taxon>Bacteria</taxon>
        <taxon>Bacillati</taxon>
        <taxon>Actinomycetota</taxon>
        <taxon>Actinomycetes</taxon>
        <taxon>Kitasatosporales</taxon>
        <taxon>Streptomycetaceae</taxon>
        <taxon>Streptomyces</taxon>
    </lineage>
</organism>
<evidence type="ECO:0000313" key="1">
    <source>
        <dbReference type="EMBL" id="KOG45643.1"/>
    </source>
</evidence>
<dbReference type="AlphaFoldDB" id="A0A0L8M5I2"/>